<proteinExistence type="predicted"/>
<organism evidence="1">
    <name type="scientific">Mycobacterium xenopi 4042</name>
    <dbReference type="NCBI Taxonomy" id="1299334"/>
    <lineage>
        <taxon>Bacteria</taxon>
        <taxon>Bacillati</taxon>
        <taxon>Actinomycetota</taxon>
        <taxon>Actinomycetes</taxon>
        <taxon>Mycobacteriales</taxon>
        <taxon>Mycobacteriaceae</taxon>
        <taxon>Mycobacterium</taxon>
    </lineage>
</organism>
<reference evidence="1" key="1">
    <citation type="submission" date="2014-01" db="EMBL/GenBank/DDBJ databases">
        <authorList>
            <person name="Brown-Elliot B."/>
            <person name="Wallace R."/>
            <person name="Lenaerts A."/>
            <person name="Ordway D."/>
            <person name="DeGroote M.A."/>
            <person name="Parker T."/>
            <person name="Sizemore C."/>
            <person name="Tallon L.J."/>
            <person name="Sadzewicz L.K."/>
            <person name="Sengamalay N."/>
            <person name="Fraser C.M."/>
            <person name="Hine E."/>
            <person name="Shefchek K.A."/>
            <person name="Das S.P."/>
            <person name="Tettelin H."/>
        </authorList>
    </citation>
    <scope>NUCLEOTIDE SEQUENCE [LARGE SCALE GENOMIC DNA]</scope>
    <source>
        <strain evidence="1">4042</strain>
    </source>
</reference>
<evidence type="ECO:0000313" key="1">
    <source>
        <dbReference type="EMBL" id="EUA54691.1"/>
    </source>
</evidence>
<accession>X8CFU0</accession>
<comment type="caution">
    <text evidence="1">The sequence shown here is derived from an EMBL/GenBank/DDBJ whole genome shotgun (WGS) entry which is preliminary data.</text>
</comment>
<dbReference type="PATRIC" id="fig|1299334.3.peg.3449"/>
<dbReference type="EMBL" id="JAOB01000032">
    <property type="protein sequence ID" value="EUA54691.1"/>
    <property type="molecule type" value="Genomic_DNA"/>
</dbReference>
<dbReference type="AlphaFoldDB" id="X8CFU0"/>
<sequence>MFDHGHVGDAVHFDDGKISGRVVSVNRDVLTVCIDHPRLGAAHWRHRGCWGGKGCRPVDPLHTVATFAPLAVHMRPFRCPTHLSITAVAPV</sequence>
<gene>
    <name evidence="1" type="ORF">I553_1652</name>
</gene>
<protein>
    <submittedName>
        <fullName evidence="1">Uncharacterized protein</fullName>
    </submittedName>
</protein>
<name>X8CFU0_MYCXE</name>